<dbReference type="InterPro" id="IPR039421">
    <property type="entry name" value="Type_1_exporter"/>
</dbReference>
<dbReference type="PANTHER" id="PTHR43394:SF1">
    <property type="entry name" value="ATP-BINDING CASSETTE SUB-FAMILY B MEMBER 10, MITOCHONDRIAL"/>
    <property type="match status" value="1"/>
</dbReference>
<comment type="function">
    <text evidence="11">Involved in the export of calmodulin-sensitive adenylate cyclase-hemolysin (cyclolysin).</text>
</comment>
<keyword evidence="4 14" id="KW-0812">Transmembrane</keyword>
<dbReference type="GO" id="GO:0005886">
    <property type="term" value="C:plasma membrane"/>
    <property type="evidence" value="ECO:0007669"/>
    <property type="project" value="UniProtKB-SubCell"/>
</dbReference>
<dbReference type="Pfam" id="PF00005">
    <property type="entry name" value="ABC_tran"/>
    <property type="match status" value="1"/>
</dbReference>
<dbReference type="Gene3D" id="1.20.1560.10">
    <property type="entry name" value="ABC transporter type 1, transmembrane domain"/>
    <property type="match status" value="1"/>
</dbReference>
<keyword evidence="7" id="KW-0378">Hydrolase</keyword>
<feature type="domain" description="ABC transporter" evidence="15">
    <location>
        <begin position="482"/>
        <end position="715"/>
    </location>
</feature>
<dbReference type="InterPro" id="IPR005074">
    <property type="entry name" value="Peptidase_C39"/>
</dbReference>
<evidence type="ECO:0000256" key="5">
    <source>
        <dbReference type="ARBA" id="ARBA00022735"/>
    </source>
</evidence>
<name>A0A1W1XD99_9NEIS</name>
<accession>A0A1W1XD99</accession>
<dbReference type="InterPro" id="IPR003593">
    <property type="entry name" value="AAA+_ATPase"/>
</dbReference>
<dbReference type="InterPro" id="IPR036640">
    <property type="entry name" value="ABC1_TM_sf"/>
</dbReference>
<evidence type="ECO:0000256" key="8">
    <source>
        <dbReference type="ARBA" id="ARBA00022840"/>
    </source>
</evidence>
<keyword evidence="19" id="KW-1185">Reference proteome</keyword>
<evidence type="ECO:0000256" key="4">
    <source>
        <dbReference type="ARBA" id="ARBA00022692"/>
    </source>
</evidence>
<proteinExistence type="inferred from homology"/>
<evidence type="ECO:0000259" key="17">
    <source>
        <dbReference type="PROSITE" id="PS50990"/>
    </source>
</evidence>
<feature type="domain" description="ABC transmembrane type-1" evidence="16">
    <location>
        <begin position="170"/>
        <end position="448"/>
    </location>
</feature>
<dbReference type="NCBIfam" id="TIGR03375">
    <property type="entry name" value="type_I_sec_LssB"/>
    <property type="match status" value="1"/>
</dbReference>
<evidence type="ECO:0000256" key="14">
    <source>
        <dbReference type="SAM" id="Phobius"/>
    </source>
</evidence>
<dbReference type="PROSITE" id="PS50990">
    <property type="entry name" value="PEPTIDASE_C39"/>
    <property type="match status" value="1"/>
</dbReference>
<dbReference type="InterPro" id="IPR003439">
    <property type="entry name" value="ABC_transporter-like_ATP-bd"/>
</dbReference>
<dbReference type="InterPro" id="IPR011527">
    <property type="entry name" value="ABC1_TM_dom"/>
</dbReference>
<gene>
    <name evidence="18" type="ORF">SAMN02745857_01222</name>
</gene>
<dbReference type="RefSeq" id="WP_245804285.1">
    <property type="nucleotide sequence ID" value="NZ_FWXD01000005.1"/>
</dbReference>
<comment type="similarity">
    <text evidence="12">Belongs to the ABC transporter superfamily. Cyclolysin exporter (TC 3.A.1.109.2) family.</text>
</comment>
<evidence type="ECO:0000256" key="2">
    <source>
        <dbReference type="ARBA" id="ARBA00022448"/>
    </source>
</evidence>
<dbReference type="InterPro" id="IPR027417">
    <property type="entry name" value="P-loop_NTPase"/>
</dbReference>
<evidence type="ECO:0000256" key="11">
    <source>
        <dbReference type="ARBA" id="ARBA00055355"/>
    </source>
</evidence>
<dbReference type="CDD" id="cd03245">
    <property type="entry name" value="ABCC_bacteriocin_exporters"/>
    <property type="match status" value="1"/>
</dbReference>
<keyword evidence="3" id="KW-1003">Cell membrane</keyword>
<evidence type="ECO:0000256" key="13">
    <source>
        <dbReference type="ARBA" id="ARBA00072252"/>
    </source>
</evidence>
<evidence type="ECO:0000256" key="3">
    <source>
        <dbReference type="ARBA" id="ARBA00022475"/>
    </source>
</evidence>
<evidence type="ECO:0000259" key="16">
    <source>
        <dbReference type="PROSITE" id="PS50929"/>
    </source>
</evidence>
<dbReference type="GO" id="GO:0005524">
    <property type="term" value="F:ATP binding"/>
    <property type="evidence" value="ECO:0007669"/>
    <property type="project" value="UniProtKB-KW"/>
</dbReference>
<dbReference type="PANTHER" id="PTHR43394">
    <property type="entry name" value="ATP-DEPENDENT PERMEASE MDL1, MITOCHONDRIAL"/>
    <property type="match status" value="1"/>
</dbReference>
<evidence type="ECO:0000256" key="10">
    <source>
        <dbReference type="ARBA" id="ARBA00023136"/>
    </source>
</evidence>
<dbReference type="SMART" id="SM00382">
    <property type="entry name" value="AAA"/>
    <property type="match status" value="1"/>
</dbReference>
<dbReference type="GO" id="GO:0031640">
    <property type="term" value="P:killing of cells of another organism"/>
    <property type="evidence" value="ECO:0007669"/>
    <property type="project" value="UniProtKB-KW"/>
</dbReference>
<dbReference type="SUPFAM" id="SSF90123">
    <property type="entry name" value="ABC transporter transmembrane region"/>
    <property type="match status" value="1"/>
</dbReference>
<keyword evidence="5" id="KW-0354">Hemolysis</keyword>
<keyword evidence="8 18" id="KW-0067">ATP-binding</keyword>
<evidence type="ECO:0000259" key="15">
    <source>
        <dbReference type="PROSITE" id="PS50893"/>
    </source>
</evidence>
<feature type="transmembrane region" description="Helical" evidence="14">
    <location>
        <begin position="276"/>
        <end position="300"/>
    </location>
</feature>
<evidence type="ECO:0000256" key="12">
    <source>
        <dbReference type="ARBA" id="ARBA00061173"/>
    </source>
</evidence>
<dbReference type="GO" id="GO:0006508">
    <property type="term" value="P:proteolysis"/>
    <property type="evidence" value="ECO:0007669"/>
    <property type="project" value="InterPro"/>
</dbReference>
<keyword evidence="5" id="KW-0204">Cytolysis</keyword>
<feature type="domain" description="Peptidase C39" evidence="17">
    <location>
        <begin position="12"/>
        <end position="134"/>
    </location>
</feature>
<dbReference type="CDD" id="cd18587">
    <property type="entry name" value="ABC_6TM_LapB_like"/>
    <property type="match status" value="1"/>
</dbReference>
<evidence type="ECO:0000256" key="9">
    <source>
        <dbReference type="ARBA" id="ARBA00022989"/>
    </source>
</evidence>
<dbReference type="SUPFAM" id="SSF52540">
    <property type="entry name" value="P-loop containing nucleoside triphosphate hydrolases"/>
    <property type="match status" value="1"/>
</dbReference>
<dbReference type="Pfam" id="PF00664">
    <property type="entry name" value="ABC_membrane"/>
    <property type="match status" value="1"/>
</dbReference>
<keyword evidence="2" id="KW-0813">Transport</keyword>
<dbReference type="FunFam" id="3.40.50.300:FF:000299">
    <property type="entry name" value="ABC transporter ATP-binding protein/permease"/>
    <property type="match status" value="1"/>
</dbReference>
<dbReference type="STRING" id="1121001.SAMN02745857_01222"/>
<evidence type="ECO:0000313" key="18">
    <source>
        <dbReference type="EMBL" id="SMC21471.1"/>
    </source>
</evidence>
<dbReference type="GO" id="GO:0016887">
    <property type="term" value="F:ATP hydrolysis activity"/>
    <property type="evidence" value="ECO:0007669"/>
    <property type="project" value="InterPro"/>
</dbReference>
<feature type="transmembrane region" description="Helical" evidence="14">
    <location>
        <begin position="170"/>
        <end position="192"/>
    </location>
</feature>
<feature type="transmembrane region" description="Helical" evidence="14">
    <location>
        <begin position="306"/>
        <end position="323"/>
    </location>
</feature>
<keyword evidence="9 14" id="KW-1133">Transmembrane helix</keyword>
<evidence type="ECO:0000313" key="19">
    <source>
        <dbReference type="Proteomes" id="UP000192761"/>
    </source>
</evidence>
<dbReference type="Gene3D" id="3.90.70.10">
    <property type="entry name" value="Cysteine proteinases"/>
    <property type="match status" value="1"/>
</dbReference>
<dbReference type="GO" id="GO:0015421">
    <property type="term" value="F:ABC-type oligopeptide transporter activity"/>
    <property type="evidence" value="ECO:0007669"/>
    <property type="project" value="TreeGrafter"/>
</dbReference>
<dbReference type="PROSITE" id="PS50893">
    <property type="entry name" value="ABC_TRANSPORTER_2"/>
    <property type="match status" value="1"/>
</dbReference>
<keyword evidence="6" id="KW-0547">Nucleotide-binding</keyword>
<comment type="subcellular location">
    <subcellularLocation>
        <location evidence="1">Cell membrane</location>
        <topology evidence="1">Multi-pass membrane protein</topology>
    </subcellularLocation>
</comment>
<dbReference type="AlphaFoldDB" id="A0A1W1XD99"/>
<dbReference type="Gene3D" id="3.40.50.300">
    <property type="entry name" value="P-loop containing nucleotide triphosphate hydrolases"/>
    <property type="match status" value="1"/>
</dbReference>
<evidence type="ECO:0000256" key="6">
    <source>
        <dbReference type="ARBA" id="ARBA00022741"/>
    </source>
</evidence>
<dbReference type="PROSITE" id="PS50929">
    <property type="entry name" value="ABC_TM1F"/>
    <property type="match status" value="1"/>
</dbReference>
<evidence type="ECO:0000256" key="1">
    <source>
        <dbReference type="ARBA" id="ARBA00004651"/>
    </source>
</evidence>
<sequence length="715" mass="78326">MTQTAEWAGNPHALHADPLLDCLSELTRIYGRPSSPQALAAGLPLVNNKLTPSLLPRAAARAGLAARLVRKNLDELNYRSLPALLVLDDQQACLLLEWLPDGRARVRWSDAGESSDIVSAETLALQYTGVAVFVRPRFRFEARAPELGKVRAKHWFWSVVFGNWRIYRDALLAALLINLFALTLPLFSMNVYDRVVPNHAQETLWVLAIGALLVMSFDFGMRTVRSHIIDVASKRIDITLSALIMERVLGIKMANRPQSVGSFAANLRSFESVRDFIASASITAVIDLPFVFLFLLVLIWLSPWLLLPPLAGMFLVVLFSLVTQGKMHELVEATQRATAQRNATLVESVAGIETVKALEASSGFQRKWEESTLYIAQMGTKIKLLSSSTVNFANTAAQWVNVVTVITGVYLLIDKELSMGGIIAASMLSGRIMAPFGQVAGLMMQFQNARTALNGIESYMNLPVERPEGSNFLHREHFSGAIEFKHVSFSYGGQPVLKDVSFRINPGERVGVIGRIGSGKSTLEKLILGLYQPEEGAVLIDGVDTRQIDPADLRRAIGYVPQDPILFYGSLRENIVIGAPHADDAMVLAAADNAGVNEFADVHPHGFDMMIGERGESLSGGQRQTVAIARALLNDPAMLLLDEPTSSMDHMSEERLKGRMRALIPGKTLLLVTHRTSMLDLVDRLIVVDDGAIVADGPKAVVVEALQQGRVGRRS</sequence>
<reference evidence="18 19" key="1">
    <citation type="submission" date="2017-04" db="EMBL/GenBank/DDBJ databases">
        <authorList>
            <person name="Afonso C.L."/>
            <person name="Miller P.J."/>
            <person name="Scott M.A."/>
            <person name="Spackman E."/>
            <person name="Goraichik I."/>
            <person name="Dimitrov K.M."/>
            <person name="Suarez D.L."/>
            <person name="Swayne D.E."/>
        </authorList>
    </citation>
    <scope>NUCLEOTIDE SEQUENCE [LARGE SCALE GENOMIC DNA]</scope>
    <source>
        <strain evidence="18 19">DSM 23236</strain>
    </source>
</reference>
<dbReference type="GO" id="GO:0008233">
    <property type="term" value="F:peptidase activity"/>
    <property type="evidence" value="ECO:0007669"/>
    <property type="project" value="InterPro"/>
</dbReference>
<keyword evidence="10 14" id="KW-0472">Membrane</keyword>
<feature type="transmembrane region" description="Helical" evidence="14">
    <location>
        <begin position="204"/>
        <end position="221"/>
    </location>
</feature>
<dbReference type="Proteomes" id="UP000192761">
    <property type="component" value="Unassembled WGS sequence"/>
</dbReference>
<dbReference type="EMBL" id="FWXD01000005">
    <property type="protein sequence ID" value="SMC21471.1"/>
    <property type="molecule type" value="Genomic_DNA"/>
</dbReference>
<protein>
    <recommendedName>
        <fullName evidence="13">Cyclolysin secretion/processing ATP-binding protein CyaB</fullName>
    </recommendedName>
</protein>
<organism evidence="18 19">
    <name type="scientific">Andreprevotia lacus DSM 23236</name>
    <dbReference type="NCBI Taxonomy" id="1121001"/>
    <lineage>
        <taxon>Bacteria</taxon>
        <taxon>Pseudomonadati</taxon>
        <taxon>Pseudomonadota</taxon>
        <taxon>Betaproteobacteria</taxon>
        <taxon>Neisseriales</taxon>
        <taxon>Chitinibacteraceae</taxon>
        <taxon>Andreprevotia</taxon>
    </lineage>
</organism>
<evidence type="ECO:0000256" key="7">
    <source>
        <dbReference type="ARBA" id="ARBA00022801"/>
    </source>
</evidence>
<dbReference type="InterPro" id="IPR017750">
    <property type="entry name" value="ATPase_T1SS"/>
</dbReference>